<dbReference type="InterPro" id="IPR000014">
    <property type="entry name" value="PAS"/>
</dbReference>
<dbReference type="Pfam" id="PF00512">
    <property type="entry name" value="HisKA"/>
    <property type="match status" value="1"/>
</dbReference>
<dbReference type="CDD" id="cd00082">
    <property type="entry name" value="HisKA"/>
    <property type="match status" value="1"/>
</dbReference>
<name>A0A9D5Q6V3_9BACT</name>
<dbReference type="GO" id="GO:0006355">
    <property type="term" value="P:regulation of DNA-templated transcription"/>
    <property type="evidence" value="ECO:0007669"/>
    <property type="project" value="InterPro"/>
</dbReference>
<dbReference type="Gene3D" id="6.10.340.10">
    <property type="match status" value="1"/>
</dbReference>
<dbReference type="SUPFAM" id="SSF47384">
    <property type="entry name" value="Homodimeric domain of signal transducing histidine kinase"/>
    <property type="match status" value="1"/>
</dbReference>
<dbReference type="SMART" id="SM00304">
    <property type="entry name" value="HAMP"/>
    <property type="match status" value="1"/>
</dbReference>
<dbReference type="Pfam" id="PF02518">
    <property type="entry name" value="HATPase_c"/>
    <property type="match status" value="1"/>
</dbReference>
<dbReference type="CDD" id="cd16922">
    <property type="entry name" value="HATPase_EvgS-ArcB-TorS-like"/>
    <property type="match status" value="1"/>
</dbReference>
<dbReference type="GO" id="GO:0009927">
    <property type="term" value="F:histidine phosphotransfer kinase activity"/>
    <property type="evidence" value="ECO:0007669"/>
    <property type="project" value="TreeGrafter"/>
</dbReference>
<evidence type="ECO:0000256" key="1">
    <source>
        <dbReference type="ARBA" id="ARBA00000085"/>
    </source>
</evidence>
<dbReference type="Pfam" id="PF00072">
    <property type="entry name" value="Response_reg"/>
    <property type="match status" value="1"/>
</dbReference>
<evidence type="ECO:0000256" key="4">
    <source>
        <dbReference type="ARBA" id="ARBA00022553"/>
    </source>
</evidence>
<keyword evidence="6" id="KW-0418">Kinase</keyword>
<dbReference type="FunFam" id="3.30.565.10:FF:000010">
    <property type="entry name" value="Sensor histidine kinase RcsC"/>
    <property type="match status" value="1"/>
</dbReference>
<dbReference type="CDD" id="cd06225">
    <property type="entry name" value="HAMP"/>
    <property type="match status" value="1"/>
</dbReference>
<dbReference type="InterPro" id="IPR003661">
    <property type="entry name" value="HisK_dim/P_dom"/>
</dbReference>
<evidence type="ECO:0000256" key="2">
    <source>
        <dbReference type="ARBA" id="ARBA00004370"/>
    </source>
</evidence>
<dbReference type="SUPFAM" id="SSF158472">
    <property type="entry name" value="HAMP domain-like"/>
    <property type="match status" value="1"/>
</dbReference>
<organism evidence="12 13">
    <name type="scientific">candidate division KSB3 bacterium</name>
    <dbReference type="NCBI Taxonomy" id="2044937"/>
    <lineage>
        <taxon>Bacteria</taxon>
        <taxon>candidate division KSB3</taxon>
    </lineage>
</organism>
<dbReference type="PROSITE" id="PS50112">
    <property type="entry name" value="PAS"/>
    <property type="match status" value="1"/>
</dbReference>
<keyword evidence="4 7" id="KW-0597">Phosphoprotein</keyword>
<dbReference type="SUPFAM" id="SSF52172">
    <property type="entry name" value="CheY-like"/>
    <property type="match status" value="1"/>
</dbReference>
<feature type="domain" description="Histidine kinase" evidence="8">
    <location>
        <begin position="213"/>
        <end position="446"/>
    </location>
</feature>
<dbReference type="InterPro" id="IPR035965">
    <property type="entry name" value="PAS-like_dom_sf"/>
</dbReference>
<evidence type="ECO:0000259" key="10">
    <source>
        <dbReference type="PROSITE" id="PS50112"/>
    </source>
</evidence>
<dbReference type="GO" id="GO:0005886">
    <property type="term" value="C:plasma membrane"/>
    <property type="evidence" value="ECO:0007669"/>
    <property type="project" value="TreeGrafter"/>
</dbReference>
<dbReference type="Pfam" id="PF00672">
    <property type="entry name" value="HAMP"/>
    <property type="match status" value="1"/>
</dbReference>
<dbReference type="InterPro" id="IPR003660">
    <property type="entry name" value="HAMP_dom"/>
</dbReference>
<dbReference type="SMART" id="SM00448">
    <property type="entry name" value="REC"/>
    <property type="match status" value="1"/>
</dbReference>
<feature type="domain" description="Response regulatory" evidence="9">
    <location>
        <begin position="481"/>
        <end position="594"/>
    </location>
</feature>
<dbReference type="InterPro" id="IPR004358">
    <property type="entry name" value="Sig_transdc_His_kin-like_C"/>
</dbReference>
<dbReference type="InterPro" id="IPR001789">
    <property type="entry name" value="Sig_transdc_resp-reg_receiver"/>
</dbReference>
<dbReference type="InterPro" id="IPR011006">
    <property type="entry name" value="CheY-like_superfamily"/>
</dbReference>
<dbReference type="Gene3D" id="1.10.287.130">
    <property type="match status" value="1"/>
</dbReference>
<dbReference type="SUPFAM" id="SSF55874">
    <property type="entry name" value="ATPase domain of HSP90 chaperone/DNA topoisomerase II/histidine kinase"/>
    <property type="match status" value="1"/>
</dbReference>
<dbReference type="PRINTS" id="PR00344">
    <property type="entry name" value="BCTRLSENSOR"/>
</dbReference>
<dbReference type="Gene3D" id="3.40.50.2300">
    <property type="match status" value="1"/>
</dbReference>
<reference evidence="12" key="1">
    <citation type="submission" date="2019-11" db="EMBL/GenBank/DDBJ databases">
        <title>Microbial mats filling the niche in hypersaline microbial mats.</title>
        <authorList>
            <person name="Wong H.L."/>
            <person name="Macleod F.I."/>
            <person name="White R.A. III"/>
            <person name="Burns B.P."/>
        </authorList>
    </citation>
    <scope>NUCLEOTIDE SEQUENCE</scope>
    <source>
        <strain evidence="12">Rbin_158</strain>
    </source>
</reference>
<dbReference type="SMART" id="SM00387">
    <property type="entry name" value="HATPase_c"/>
    <property type="match status" value="1"/>
</dbReference>
<evidence type="ECO:0000256" key="6">
    <source>
        <dbReference type="ARBA" id="ARBA00022777"/>
    </source>
</evidence>
<dbReference type="SMART" id="SM00091">
    <property type="entry name" value="PAS"/>
    <property type="match status" value="1"/>
</dbReference>
<gene>
    <name evidence="12" type="ORF">GF339_13615</name>
</gene>
<evidence type="ECO:0000256" key="7">
    <source>
        <dbReference type="PROSITE-ProRule" id="PRU00169"/>
    </source>
</evidence>
<dbReference type="Gene3D" id="3.30.565.10">
    <property type="entry name" value="Histidine kinase-like ATPase, C-terminal domain"/>
    <property type="match status" value="1"/>
</dbReference>
<protein>
    <recommendedName>
        <fullName evidence="3">histidine kinase</fullName>
        <ecNumber evidence="3">2.7.13.3</ecNumber>
    </recommendedName>
</protein>
<dbReference type="SUPFAM" id="SSF55785">
    <property type="entry name" value="PYP-like sensor domain (PAS domain)"/>
    <property type="match status" value="1"/>
</dbReference>
<comment type="subcellular location">
    <subcellularLocation>
        <location evidence="2">Membrane</location>
    </subcellularLocation>
</comment>
<evidence type="ECO:0000256" key="3">
    <source>
        <dbReference type="ARBA" id="ARBA00012438"/>
    </source>
</evidence>
<dbReference type="InterPro" id="IPR013767">
    <property type="entry name" value="PAS_fold"/>
</dbReference>
<dbReference type="PROSITE" id="PS50109">
    <property type="entry name" value="HIS_KIN"/>
    <property type="match status" value="1"/>
</dbReference>
<dbReference type="Gene3D" id="3.30.450.20">
    <property type="entry name" value="PAS domain"/>
    <property type="match status" value="1"/>
</dbReference>
<feature type="domain" description="PAS" evidence="10">
    <location>
        <begin position="85"/>
        <end position="139"/>
    </location>
</feature>
<dbReference type="InterPro" id="IPR036097">
    <property type="entry name" value="HisK_dim/P_sf"/>
</dbReference>
<dbReference type="Proteomes" id="UP000649604">
    <property type="component" value="Unassembled WGS sequence"/>
</dbReference>
<dbReference type="PROSITE" id="PS50110">
    <property type="entry name" value="RESPONSE_REGULATORY"/>
    <property type="match status" value="1"/>
</dbReference>
<keyword evidence="5" id="KW-0808">Transferase</keyword>
<feature type="domain" description="HAMP" evidence="11">
    <location>
        <begin position="17"/>
        <end position="69"/>
    </location>
</feature>
<evidence type="ECO:0000259" key="11">
    <source>
        <dbReference type="PROSITE" id="PS50885"/>
    </source>
</evidence>
<dbReference type="CDD" id="cd00130">
    <property type="entry name" value="PAS"/>
    <property type="match status" value="1"/>
</dbReference>
<comment type="catalytic activity">
    <reaction evidence="1">
        <text>ATP + protein L-histidine = ADP + protein N-phospho-L-histidine.</text>
        <dbReference type="EC" id="2.7.13.3"/>
    </reaction>
</comment>
<dbReference type="PANTHER" id="PTHR43047">
    <property type="entry name" value="TWO-COMPONENT HISTIDINE PROTEIN KINASE"/>
    <property type="match status" value="1"/>
</dbReference>
<dbReference type="InterPro" id="IPR003594">
    <property type="entry name" value="HATPase_dom"/>
</dbReference>
<dbReference type="EC" id="2.7.13.3" evidence="3"/>
<evidence type="ECO:0000259" key="8">
    <source>
        <dbReference type="PROSITE" id="PS50109"/>
    </source>
</evidence>
<feature type="modified residue" description="4-aspartylphosphate" evidence="7">
    <location>
        <position position="530"/>
    </location>
</feature>
<dbReference type="PANTHER" id="PTHR43047:SF72">
    <property type="entry name" value="OSMOSENSING HISTIDINE PROTEIN KINASE SLN1"/>
    <property type="match status" value="1"/>
</dbReference>
<dbReference type="Pfam" id="PF00989">
    <property type="entry name" value="PAS"/>
    <property type="match status" value="1"/>
</dbReference>
<dbReference type="AlphaFoldDB" id="A0A9D5Q6V3"/>
<dbReference type="InterPro" id="IPR005467">
    <property type="entry name" value="His_kinase_dom"/>
</dbReference>
<comment type="caution">
    <text evidence="12">The sequence shown here is derived from an EMBL/GenBank/DDBJ whole genome shotgun (WGS) entry which is preliminary data.</text>
</comment>
<proteinExistence type="predicted"/>
<evidence type="ECO:0000313" key="12">
    <source>
        <dbReference type="EMBL" id="MBD3325617.1"/>
    </source>
</evidence>
<evidence type="ECO:0000313" key="13">
    <source>
        <dbReference type="Proteomes" id="UP000649604"/>
    </source>
</evidence>
<dbReference type="EMBL" id="WJJP01000440">
    <property type="protein sequence ID" value="MBD3325617.1"/>
    <property type="molecule type" value="Genomic_DNA"/>
</dbReference>
<accession>A0A9D5Q6V3</accession>
<dbReference type="SMART" id="SM00388">
    <property type="entry name" value="HisKA"/>
    <property type="match status" value="1"/>
</dbReference>
<evidence type="ECO:0000256" key="5">
    <source>
        <dbReference type="ARBA" id="ARBA00022679"/>
    </source>
</evidence>
<dbReference type="PROSITE" id="PS50885">
    <property type="entry name" value="HAMP"/>
    <property type="match status" value="1"/>
</dbReference>
<dbReference type="NCBIfam" id="TIGR00229">
    <property type="entry name" value="sensory_box"/>
    <property type="match status" value="1"/>
</dbReference>
<evidence type="ECO:0000259" key="9">
    <source>
        <dbReference type="PROSITE" id="PS50110"/>
    </source>
</evidence>
<dbReference type="GO" id="GO:0000155">
    <property type="term" value="F:phosphorelay sensor kinase activity"/>
    <property type="evidence" value="ECO:0007669"/>
    <property type="project" value="InterPro"/>
</dbReference>
<dbReference type="InterPro" id="IPR036890">
    <property type="entry name" value="HATPase_C_sf"/>
</dbReference>
<sequence>MVGCLVGAHVLGFFLARSILIPIDNLLQGVKKITSGDLSHELPIRSKDELGSLAMAFNSMARQLKELFGTLEQRVEAATQELQSTLAYMAAIIDNMADGLFATDQHGDIMHFNPALKDMFELQTDHIVGKDTADIFDDEVSALVGKTCSGTEKYYTSEIKMAHGRIGKAVAAAISQDAAHADNGQCSIGSVVLIRDVTKEKEVDQMKTDFISTVSHELRTPLTSVLGFAKIIKKRFEKALLPQLETVSDKKTLRAVNQVKENLEIIIAEGERLTTLINDVLDIAKMEAGKIDWKMEKLSIVEIIDRATVATSALFAQKQLAQIKDIEDDLPEITGDRDRLIQVVINLISNAVKFTDDGSVTCKAYRTDNEIVVNVIDTGSGIAEADQPKVFEKFKQVGDTLTDKPKGTGLGLPICKQIIEHHGGKIWVESTLGEGSTFIFTLPILTEFTHELRIMPTSEFLQKLETRLATGPMTCVNEHPVILVVDDELQIRKLLRQELKTAGYLVKEAQNGKEALAEVNKEHPCLILLDVMMPEMNGFEVASMVKSDPLSTDIPIVILSIIPEREVGYRFGIDSYLTKPVDSDKLLQEVSTLLAQGARRRKVLALNEQPDADARLGELLHEIYHVTEVQTMEALKAQALADLPDIIITTTVLAERHDLMNTLRAEAQLEHTFFLLLEDDTTDGITTT</sequence>